<protein>
    <submittedName>
        <fullName evidence="1">Uncharacterized protein</fullName>
    </submittedName>
</protein>
<dbReference type="RefSeq" id="WP_090944462.1">
    <property type="nucleotide sequence ID" value="NZ_FOSX01000144.1"/>
</dbReference>
<dbReference type="AlphaFoldDB" id="A0A1I4I6E0"/>
<proteinExistence type="predicted"/>
<organism evidence="1 2">
    <name type="scientific">Azotobacter beijerinckii</name>
    <dbReference type="NCBI Taxonomy" id="170623"/>
    <lineage>
        <taxon>Bacteria</taxon>
        <taxon>Pseudomonadati</taxon>
        <taxon>Pseudomonadota</taxon>
        <taxon>Gammaproteobacteria</taxon>
        <taxon>Pseudomonadales</taxon>
        <taxon>Pseudomonadaceae</taxon>
        <taxon>Azotobacter</taxon>
    </lineage>
</organism>
<reference evidence="1 2" key="1">
    <citation type="submission" date="2016-10" db="EMBL/GenBank/DDBJ databases">
        <authorList>
            <person name="de Groot N.N."/>
        </authorList>
    </citation>
    <scope>NUCLEOTIDE SEQUENCE [LARGE SCALE GENOMIC DNA]</scope>
    <source>
        <strain evidence="1 2">DSM 381</strain>
    </source>
</reference>
<dbReference type="EMBL" id="FOSX01000144">
    <property type="protein sequence ID" value="SFL49969.1"/>
    <property type="molecule type" value="Genomic_DNA"/>
</dbReference>
<evidence type="ECO:0000313" key="2">
    <source>
        <dbReference type="Proteomes" id="UP000199579"/>
    </source>
</evidence>
<dbReference type="Proteomes" id="UP000199579">
    <property type="component" value="Unassembled WGS sequence"/>
</dbReference>
<sequence>MKEKLSRAARASKSVYNAGGEHYHFNMGCMEVGDTRFLAAMQEEIMEKQKLPFEDAAVAAAAEFKMMKRLESGEERFKSLRERVPAPAPMATPALRGVLA</sequence>
<name>A0A1I4I6E0_9GAMM</name>
<evidence type="ECO:0000313" key="1">
    <source>
        <dbReference type="EMBL" id="SFL49969.1"/>
    </source>
</evidence>
<accession>A0A1I4I6E0</accession>
<gene>
    <name evidence="1" type="ORF">SAMN04244574_04499</name>
</gene>